<keyword evidence="7" id="KW-0067">ATP-binding</keyword>
<reference evidence="13 14" key="1">
    <citation type="submission" date="2021-03" db="EMBL/GenBank/DDBJ databases">
        <title>Sequencing the genomes of 1000 actinobacteria strains.</title>
        <authorList>
            <person name="Klenk H.-P."/>
        </authorList>
    </citation>
    <scope>NUCLEOTIDE SEQUENCE [LARGE SCALE GENOMIC DNA]</scope>
    <source>
        <strain evidence="13 14">DSM 41480</strain>
    </source>
</reference>
<evidence type="ECO:0000313" key="13">
    <source>
        <dbReference type="EMBL" id="MBP2406584.1"/>
    </source>
</evidence>
<comment type="catalytic activity">
    <reaction evidence="1">
        <text>ATP + protein L-histidine = ADP + protein N-phospho-L-histidine.</text>
        <dbReference type="EC" id="2.7.13.3"/>
    </reaction>
</comment>
<keyword evidence="6 13" id="KW-0418">Kinase</keyword>
<keyword evidence="10" id="KW-0812">Transmembrane</keyword>
<evidence type="ECO:0000256" key="5">
    <source>
        <dbReference type="ARBA" id="ARBA00022741"/>
    </source>
</evidence>
<dbReference type="Proteomes" id="UP001519291">
    <property type="component" value="Unassembled WGS sequence"/>
</dbReference>
<evidence type="ECO:0000256" key="3">
    <source>
        <dbReference type="ARBA" id="ARBA00022553"/>
    </source>
</evidence>
<evidence type="ECO:0000256" key="9">
    <source>
        <dbReference type="SAM" id="MobiDB-lite"/>
    </source>
</evidence>
<comment type="caution">
    <text evidence="13">The sequence shown here is derived from an EMBL/GenBank/DDBJ whole genome shotgun (WGS) entry which is preliminary data.</text>
</comment>
<evidence type="ECO:0000256" key="2">
    <source>
        <dbReference type="ARBA" id="ARBA00012438"/>
    </source>
</evidence>
<evidence type="ECO:0000259" key="12">
    <source>
        <dbReference type="Pfam" id="PF07730"/>
    </source>
</evidence>
<dbReference type="Gene3D" id="1.20.5.1930">
    <property type="match status" value="1"/>
</dbReference>
<dbReference type="Gene3D" id="3.30.565.10">
    <property type="entry name" value="Histidine kinase-like ATPase, C-terminal domain"/>
    <property type="match status" value="1"/>
</dbReference>
<dbReference type="RefSeq" id="WP_245381591.1">
    <property type="nucleotide sequence ID" value="NZ_JAGIOH010000001.1"/>
</dbReference>
<feature type="region of interest" description="Disordered" evidence="9">
    <location>
        <begin position="349"/>
        <end position="431"/>
    </location>
</feature>
<dbReference type="GO" id="GO:0016301">
    <property type="term" value="F:kinase activity"/>
    <property type="evidence" value="ECO:0007669"/>
    <property type="project" value="UniProtKB-KW"/>
</dbReference>
<keyword evidence="3" id="KW-0597">Phosphoprotein</keyword>
<keyword evidence="10" id="KW-0472">Membrane</keyword>
<dbReference type="CDD" id="cd16917">
    <property type="entry name" value="HATPase_UhpB-NarQ-NarX-like"/>
    <property type="match status" value="1"/>
</dbReference>
<proteinExistence type="predicted"/>
<keyword evidence="8" id="KW-0902">Two-component regulatory system</keyword>
<dbReference type="InterPro" id="IPR003594">
    <property type="entry name" value="HATPase_dom"/>
</dbReference>
<dbReference type="Pfam" id="PF02518">
    <property type="entry name" value="HATPase_c"/>
    <property type="match status" value="1"/>
</dbReference>
<dbReference type="EC" id="2.7.13.3" evidence="2"/>
<keyword evidence="4" id="KW-0808">Transferase</keyword>
<evidence type="ECO:0000256" key="8">
    <source>
        <dbReference type="ARBA" id="ARBA00023012"/>
    </source>
</evidence>
<evidence type="ECO:0000256" key="7">
    <source>
        <dbReference type="ARBA" id="ARBA00022840"/>
    </source>
</evidence>
<dbReference type="InterPro" id="IPR036890">
    <property type="entry name" value="HATPase_C_sf"/>
</dbReference>
<evidence type="ECO:0000259" key="11">
    <source>
        <dbReference type="Pfam" id="PF02518"/>
    </source>
</evidence>
<organism evidence="13 14">
    <name type="scientific">Streptomyces syringium</name>
    <dbReference type="NCBI Taxonomy" id="76729"/>
    <lineage>
        <taxon>Bacteria</taxon>
        <taxon>Bacillati</taxon>
        <taxon>Actinomycetota</taxon>
        <taxon>Actinomycetes</taxon>
        <taxon>Kitasatosporales</taxon>
        <taxon>Streptomycetaceae</taxon>
        <taxon>Streptomyces</taxon>
    </lineage>
</organism>
<feature type="transmembrane region" description="Helical" evidence="10">
    <location>
        <begin position="149"/>
        <end position="172"/>
    </location>
</feature>
<keyword evidence="10" id="KW-1133">Transmembrane helix</keyword>
<feature type="transmembrane region" description="Helical" evidence="10">
    <location>
        <begin position="100"/>
        <end position="117"/>
    </location>
</feature>
<dbReference type="EMBL" id="JAGIOH010000001">
    <property type="protein sequence ID" value="MBP2406584.1"/>
    <property type="molecule type" value="Genomic_DNA"/>
</dbReference>
<feature type="transmembrane region" description="Helical" evidence="10">
    <location>
        <begin position="44"/>
        <end position="61"/>
    </location>
</feature>
<evidence type="ECO:0000256" key="4">
    <source>
        <dbReference type="ARBA" id="ARBA00022679"/>
    </source>
</evidence>
<dbReference type="PANTHER" id="PTHR24421:SF10">
    <property type="entry name" value="NITRATE_NITRITE SENSOR PROTEIN NARQ"/>
    <property type="match status" value="1"/>
</dbReference>
<feature type="compositionally biased region" description="Basic and acidic residues" evidence="9">
    <location>
        <begin position="416"/>
        <end position="431"/>
    </location>
</feature>
<feature type="transmembrane region" description="Helical" evidence="10">
    <location>
        <begin position="18"/>
        <end position="38"/>
    </location>
</feature>
<protein>
    <recommendedName>
        <fullName evidence="2">histidine kinase</fullName>
        <ecNumber evidence="2">2.7.13.3</ecNumber>
    </recommendedName>
</protein>
<dbReference type="SUPFAM" id="SSF55874">
    <property type="entry name" value="ATPase domain of HSP90 chaperone/DNA topoisomerase II/histidine kinase"/>
    <property type="match status" value="1"/>
</dbReference>
<keyword evidence="5" id="KW-0547">Nucleotide-binding</keyword>
<evidence type="ECO:0000256" key="6">
    <source>
        <dbReference type="ARBA" id="ARBA00022777"/>
    </source>
</evidence>
<dbReference type="InterPro" id="IPR011712">
    <property type="entry name" value="Sig_transdc_His_kin_sub3_dim/P"/>
</dbReference>
<dbReference type="Pfam" id="PF07730">
    <property type="entry name" value="HisKA_3"/>
    <property type="match status" value="1"/>
</dbReference>
<feature type="transmembrane region" description="Helical" evidence="10">
    <location>
        <begin position="70"/>
        <end position="88"/>
    </location>
</feature>
<feature type="domain" description="Signal transduction histidine kinase subgroup 3 dimerisation and phosphoacceptor" evidence="12">
    <location>
        <begin position="195"/>
        <end position="255"/>
    </location>
</feature>
<feature type="compositionally biased region" description="Basic and acidic residues" evidence="9">
    <location>
        <begin position="363"/>
        <end position="383"/>
    </location>
</feature>
<name>A0ABS4YCR1_9ACTN</name>
<keyword evidence="14" id="KW-1185">Reference proteome</keyword>
<evidence type="ECO:0000313" key="14">
    <source>
        <dbReference type="Proteomes" id="UP001519291"/>
    </source>
</evidence>
<feature type="domain" description="Histidine kinase/HSP90-like ATPase" evidence="11">
    <location>
        <begin position="311"/>
        <end position="408"/>
    </location>
</feature>
<dbReference type="PANTHER" id="PTHR24421">
    <property type="entry name" value="NITRATE/NITRITE SENSOR PROTEIN NARX-RELATED"/>
    <property type="match status" value="1"/>
</dbReference>
<accession>A0ABS4YCR1</accession>
<evidence type="ECO:0000256" key="1">
    <source>
        <dbReference type="ARBA" id="ARBA00000085"/>
    </source>
</evidence>
<feature type="transmembrane region" description="Helical" evidence="10">
    <location>
        <begin position="124"/>
        <end position="143"/>
    </location>
</feature>
<gene>
    <name evidence="13" type="ORF">JO379_006053</name>
</gene>
<dbReference type="GeneID" id="91572897"/>
<sequence length="431" mass="44892">MGTITGERMTSAMTRRDTVLAAGTGASACAAAGVAALTHGGHPVAALSTVAAPALALWALLCRARSRERLALPVAAAAVLSLVSTFAVPQDRTDGGWGSYGNLVEAGALAALLTVVVRRSPVRHVLPAGLVAGAAVSLWTWPLVPSLSFLAHVGAAAFWSLPVLGAVVVGGYPRWAERRARGRVRDARRAQQLGIARDLHDFIAHDVSGIVAQAQAAGFVAASAPEQALPALRRIEEAGLNALESMDRMVRMLHDDTWTDGAAPHGVDPLPGPGQLPGLIERFSAADGPRARLALDPGAADTLSRDAGATAYRVVVEALTNVRRHAPRATRVDVVLAATGEDTVEVRVSNDAGDNGQKGPAARWERDDRNGGHGLRGLRERVRVAGGSLSAGPRDGSGWHVVAVLPRTPGPPPVPPERDHDRCDHTHPAGR</sequence>
<evidence type="ECO:0000256" key="10">
    <source>
        <dbReference type="SAM" id="Phobius"/>
    </source>
</evidence>
<dbReference type="InterPro" id="IPR050482">
    <property type="entry name" value="Sensor_HK_TwoCompSys"/>
</dbReference>